<dbReference type="OrthoDB" id="9806837at2"/>
<dbReference type="SUPFAM" id="SSF53448">
    <property type="entry name" value="Nucleotide-diphospho-sugar transferases"/>
    <property type="match status" value="1"/>
</dbReference>
<keyword evidence="9" id="KW-1185">Reference proteome</keyword>
<sequence>MKYSVVIVAAGQGKRMKAGKNKMLLELRGEPLVIHTLRLFVHDDQCNEMILVVNEHEIDAMKKLVGVVEMNKPCKIVAGGKERQHSVKNGIDQLHHKGIVLVHDGARPFVRKDVLQKLVAQAKQCGAATTAVAVKDTVKRVLRHRVVETLNRSELWAVQTPQAFEVALLQQAHEKAEEKGFLGTDDCSLIEWLGHEVVIVESDYHNIKLTTPEDLLFAEAILQERERHL</sequence>
<keyword evidence="5 7" id="KW-0548">Nucleotidyltransferase</keyword>
<organism evidence="8 9">
    <name type="scientific">Halalkalibacter hemicellulosilyticusJCM 9152</name>
    <dbReference type="NCBI Taxonomy" id="1236971"/>
    <lineage>
        <taxon>Bacteria</taxon>
        <taxon>Bacillati</taxon>
        <taxon>Bacillota</taxon>
        <taxon>Bacilli</taxon>
        <taxon>Bacillales</taxon>
        <taxon>Bacillaceae</taxon>
        <taxon>Halalkalibacter</taxon>
    </lineage>
</organism>
<name>W4QHV1_9BACI</name>
<dbReference type="PROSITE" id="PS01295">
    <property type="entry name" value="ISPD"/>
    <property type="match status" value="1"/>
</dbReference>
<comment type="function">
    <text evidence="7">Catalyzes the formation of 4-diphosphocytidyl-2-C-methyl-D-erythritol from CTP and 2-C-methyl-D-erythritol 4-phosphate (MEP).</text>
</comment>
<dbReference type="InterPro" id="IPR050088">
    <property type="entry name" value="IspD/TarI_cytidylyltransf_bact"/>
</dbReference>
<comment type="similarity">
    <text evidence="3 7">Belongs to the IspD/TarI cytidylyltransferase family. IspD subfamily.</text>
</comment>
<dbReference type="PANTHER" id="PTHR32125">
    <property type="entry name" value="2-C-METHYL-D-ERYTHRITOL 4-PHOSPHATE CYTIDYLYLTRANSFERASE, CHLOROPLASTIC"/>
    <property type="match status" value="1"/>
</dbReference>
<comment type="pathway">
    <text evidence="2 7">Isoprenoid biosynthesis; isopentenyl diphosphate biosynthesis via DXP pathway; isopentenyl diphosphate from 1-deoxy-D-xylulose 5-phosphate: step 2/6.</text>
</comment>
<dbReference type="Gene3D" id="3.90.550.10">
    <property type="entry name" value="Spore Coat Polysaccharide Biosynthesis Protein SpsA, Chain A"/>
    <property type="match status" value="1"/>
</dbReference>
<comment type="catalytic activity">
    <reaction evidence="1 7">
        <text>2-C-methyl-D-erythritol 4-phosphate + CTP + H(+) = 4-CDP-2-C-methyl-D-erythritol + diphosphate</text>
        <dbReference type="Rhea" id="RHEA:13429"/>
        <dbReference type="ChEBI" id="CHEBI:15378"/>
        <dbReference type="ChEBI" id="CHEBI:33019"/>
        <dbReference type="ChEBI" id="CHEBI:37563"/>
        <dbReference type="ChEBI" id="CHEBI:57823"/>
        <dbReference type="ChEBI" id="CHEBI:58262"/>
        <dbReference type="EC" id="2.7.7.60"/>
    </reaction>
</comment>
<dbReference type="NCBIfam" id="TIGR00453">
    <property type="entry name" value="ispD"/>
    <property type="match status" value="1"/>
</dbReference>
<evidence type="ECO:0000256" key="1">
    <source>
        <dbReference type="ARBA" id="ARBA00001282"/>
    </source>
</evidence>
<feature type="site" description="Transition state stabilizer" evidence="7">
    <location>
        <position position="15"/>
    </location>
</feature>
<dbReference type="HAMAP" id="MF_00108">
    <property type="entry name" value="IspD"/>
    <property type="match status" value="1"/>
</dbReference>
<dbReference type="InterPro" id="IPR034683">
    <property type="entry name" value="IspD/TarI"/>
</dbReference>
<gene>
    <name evidence="7" type="primary">ispD</name>
    <name evidence="8" type="ORF">JCM9152_2933</name>
</gene>
<evidence type="ECO:0000256" key="2">
    <source>
        <dbReference type="ARBA" id="ARBA00004787"/>
    </source>
</evidence>
<dbReference type="InterPro" id="IPR029044">
    <property type="entry name" value="Nucleotide-diphossugar_trans"/>
</dbReference>
<evidence type="ECO:0000313" key="9">
    <source>
        <dbReference type="Proteomes" id="UP000018895"/>
    </source>
</evidence>
<accession>W4QHV1</accession>
<dbReference type="GO" id="GO:0019288">
    <property type="term" value="P:isopentenyl diphosphate biosynthetic process, methylerythritol 4-phosphate pathway"/>
    <property type="evidence" value="ECO:0007669"/>
    <property type="project" value="UniProtKB-UniRule"/>
</dbReference>
<dbReference type="Proteomes" id="UP000018895">
    <property type="component" value="Unassembled WGS sequence"/>
</dbReference>
<dbReference type="FunFam" id="3.90.550.10:FF:000003">
    <property type="entry name" value="2-C-methyl-D-erythritol 4-phosphate cytidylyltransferase"/>
    <property type="match status" value="1"/>
</dbReference>
<dbReference type="Pfam" id="PF01128">
    <property type="entry name" value="IspD"/>
    <property type="match status" value="1"/>
</dbReference>
<comment type="caution">
    <text evidence="8">The sequence shown here is derived from an EMBL/GenBank/DDBJ whole genome shotgun (WGS) entry which is preliminary data.</text>
</comment>
<reference evidence="8" key="1">
    <citation type="journal article" date="2014" name="Genome Announc.">
        <title>Draft Genome Sequences of Three Alkaliphilic Bacillus Strains, Bacillus wakoensis JCM 9140T, Bacillus akibai JCM 9157T, and Bacillus hemicellulosilyticus JCM 9152T.</title>
        <authorList>
            <person name="Yuki M."/>
            <person name="Oshima K."/>
            <person name="Suda W."/>
            <person name="Oshida Y."/>
            <person name="Kitamura K."/>
            <person name="Iida T."/>
            <person name="Hattori M."/>
            <person name="Ohkuma M."/>
        </authorList>
    </citation>
    <scope>NUCLEOTIDE SEQUENCE [LARGE SCALE GENOMIC DNA]</scope>
    <source>
        <strain evidence="8">JCM 9152</strain>
    </source>
</reference>
<dbReference type="EMBL" id="BAUU01000020">
    <property type="protein sequence ID" value="GAE31462.1"/>
    <property type="molecule type" value="Genomic_DNA"/>
</dbReference>
<dbReference type="RefSeq" id="WP_035345353.1">
    <property type="nucleotide sequence ID" value="NZ_BAUU01000020.1"/>
</dbReference>
<evidence type="ECO:0000256" key="3">
    <source>
        <dbReference type="ARBA" id="ARBA00009789"/>
    </source>
</evidence>
<dbReference type="InterPro" id="IPR001228">
    <property type="entry name" value="IspD"/>
</dbReference>
<evidence type="ECO:0000313" key="8">
    <source>
        <dbReference type="EMBL" id="GAE31462.1"/>
    </source>
</evidence>
<evidence type="ECO:0000256" key="4">
    <source>
        <dbReference type="ARBA" id="ARBA00022679"/>
    </source>
</evidence>
<dbReference type="EC" id="2.7.7.60" evidence="7"/>
<feature type="site" description="Positions MEP for the nucleophilic attack" evidence="7">
    <location>
        <position position="208"/>
    </location>
</feature>
<dbReference type="CDD" id="cd02516">
    <property type="entry name" value="CDP-ME_synthetase"/>
    <property type="match status" value="1"/>
</dbReference>
<evidence type="ECO:0000256" key="7">
    <source>
        <dbReference type="HAMAP-Rule" id="MF_00108"/>
    </source>
</evidence>
<evidence type="ECO:0000256" key="5">
    <source>
        <dbReference type="ARBA" id="ARBA00022695"/>
    </source>
</evidence>
<keyword evidence="6 7" id="KW-0414">Isoprene biosynthesis</keyword>
<protein>
    <recommendedName>
        <fullName evidence="7">2-C-methyl-D-erythritol 4-phosphate cytidylyltransferase</fullName>
        <ecNumber evidence="7">2.7.7.60</ecNumber>
    </recommendedName>
    <alternativeName>
        <fullName evidence="7">4-diphosphocytidyl-2C-methyl-D-erythritol synthase</fullName>
    </alternativeName>
    <alternativeName>
        <fullName evidence="7">MEP cytidylyltransferase</fullName>
        <shortName evidence="7">MCT</shortName>
    </alternativeName>
</protein>
<evidence type="ECO:0000256" key="6">
    <source>
        <dbReference type="ARBA" id="ARBA00023229"/>
    </source>
</evidence>
<dbReference type="AlphaFoldDB" id="W4QHV1"/>
<feature type="site" description="Positions MEP for the nucleophilic attack" evidence="7">
    <location>
        <position position="152"/>
    </location>
</feature>
<keyword evidence="4 7" id="KW-0808">Transferase</keyword>
<dbReference type="UniPathway" id="UPA00056">
    <property type="reaction ID" value="UER00093"/>
</dbReference>
<dbReference type="STRING" id="1236971.JCM9152_2933"/>
<feature type="site" description="Transition state stabilizer" evidence="7">
    <location>
        <position position="22"/>
    </location>
</feature>
<proteinExistence type="inferred from homology"/>
<dbReference type="InterPro" id="IPR018294">
    <property type="entry name" value="ISPD_synthase_CS"/>
</dbReference>
<dbReference type="GO" id="GO:0050518">
    <property type="term" value="F:2-C-methyl-D-erythritol 4-phosphate cytidylyltransferase activity"/>
    <property type="evidence" value="ECO:0007669"/>
    <property type="project" value="UniProtKB-UniRule"/>
</dbReference>
<dbReference type="PANTHER" id="PTHR32125:SF4">
    <property type="entry name" value="2-C-METHYL-D-ERYTHRITOL 4-PHOSPHATE CYTIDYLYLTRANSFERASE, CHLOROPLASTIC"/>
    <property type="match status" value="1"/>
</dbReference>